<evidence type="ECO:0000313" key="1">
    <source>
        <dbReference type="EMBL" id="KAI3730974.1"/>
    </source>
</evidence>
<evidence type="ECO:0000313" key="2">
    <source>
        <dbReference type="Proteomes" id="UP001056120"/>
    </source>
</evidence>
<comment type="caution">
    <text evidence="1">The sequence shown here is derived from an EMBL/GenBank/DDBJ whole genome shotgun (WGS) entry which is preliminary data.</text>
</comment>
<accession>A0ACB9C9P7</accession>
<proteinExistence type="predicted"/>
<keyword evidence="2" id="KW-1185">Reference proteome</keyword>
<sequence>MKITLSFISLNLFIFIVTHSLLSTASDIIYDTAGNKLLKGVPYYITPLLRGTGGGLTLSQDSKDACPLDVTQEPFQLNYGVSTSKDAAAANTVTIGGDFNVPESCFQVVEDDVMPGLVSYKIQLCPFKCGTNSTASLTCYNVGVISNPDGKRFLAQTDVIFPMVFENSFGNSVQSV</sequence>
<organism evidence="1 2">
    <name type="scientific">Smallanthus sonchifolius</name>
    <dbReference type="NCBI Taxonomy" id="185202"/>
    <lineage>
        <taxon>Eukaryota</taxon>
        <taxon>Viridiplantae</taxon>
        <taxon>Streptophyta</taxon>
        <taxon>Embryophyta</taxon>
        <taxon>Tracheophyta</taxon>
        <taxon>Spermatophyta</taxon>
        <taxon>Magnoliopsida</taxon>
        <taxon>eudicotyledons</taxon>
        <taxon>Gunneridae</taxon>
        <taxon>Pentapetalae</taxon>
        <taxon>asterids</taxon>
        <taxon>campanulids</taxon>
        <taxon>Asterales</taxon>
        <taxon>Asteraceae</taxon>
        <taxon>Asteroideae</taxon>
        <taxon>Heliantheae alliance</taxon>
        <taxon>Millerieae</taxon>
        <taxon>Smallanthus</taxon>
    </lineage>
</organism>
<gene>
    <name evidence="1" type="ORF">L1987_62156</name>
</gene>
<reference evidence="1 2" key="2">
    <citation type="journal article" date="2022" name="Mol. Ecol. Resour.">
        <title>The genomes of chicory, endive, great burdock and yacon provide insights into Asteraceae paleo-polyploidization history and plant inulin production.</title>
        <authorList>
            <person name="Fan W."/>
            <person name="Wang S."/>
            <person name="Wang H."/>
            <person name="Wang A."/>
            <person name="Jiang F."/>
            <person name="Liu H."/>
            <person name="Zhao H."/>
            <person name="Xu D."/>
            <person name="Zhang Y."/>
        </authorList>
    </citation>
    <scope>NUCLEOTIDE SEQUENCE [LARGE SCALE GENOMIC DNA]</scope>
    <source>
        <strain evidence="2">cv. Yunnan</strain>
        <tissue evidence="1">Leaves</tissue>
    </source>
</reference>
<reference evidence="2" key="1">
    <citation type="journal article" date="2022" name="Mol. Ecol. Resour.">
        <title>The genomes of chicory, endive, great burdock and yacon provide insights into Asteraceae palaeo-polyploidization history and plant inulin production.</title>
        <authorList>
            <person name="Fan W."/>
            <person name="Wang S."/>
            <person name="Wang H."/>
            <person name="Wang A."/>
            <person name="Jiang F."/>
            <person name="Liu H."/>
            <person name="Zhao H."/>
            <person name="Xu D."/>
            <person name="Zhang Y."/>
        </authorList>
    </citation>
    <scope>NUCLEOTIDE SEQUENCE [LARGE SCALE GENOMIC DNA]</scope>
    <source>
        <strain evidence="2">cv. Yunnan</strain>
    </source>
</reference>
<dbReference type="EMBL" id="CM042038">
    <property type="protein sequence ID" value="KAI3730974.1"/>
    <property type="molecule type" value="Genomic_DNA"/>
</dbReference>
<protein>
    <submittedName>
        <fullName evidence="1">Uncharacterized protein</fullName>
    </submittedName>
</protein>
<name>A0ACB9C9P7_9ASTR</name>
<dbReference type="Proteomes" id="UP001056120">
    <property type="component" value="Linkage Group LG21"/>
</dbReference>